<dbReference type="HOGENOM" id="CLU_2791562_0_0_10"/>
<dbReference type="AlphaFoldDB" id="D5H5Y1"/>
<evidence type="ECO:0000313" key="3">
    <source>
        <dbReference type="Proteomes" id="UP000000933"/>
    </source>
</evidence>
<accession>D5H5Y1</accession>
<evidence type="ECO:0000313" key="2">
    <source>
        <dbReference type="EMBL" id="CBH23436.1"/>
    </source>
</evidence>
<reference evidence="3" key="2">
    <citation type="submission" date="2010-04" db="EMBL/GenBank/DDBJ databases">
        <title>Genome sequence of Salinibacter ruber M8.</title>
        <authorList>
            <consortium name="Genoscope"/>
        </authorList>
    </citation>
    <scope>NUCLEOTIDE SEQUENCE [LARGE SCALE GENOMIC DNA]</scope>
    <source>
        <strain evidence="3">M8</strain>
    </source>
</reference>
<dbReference type="EMBL" id="FP565814">
    <property type="protein sequence ID" value="CBH23436.1"/>
    <property type="molecule type" value="Genomic_DNA"/>
</dbReference>
<gene>
    <name evidence="2" type="ordered locus">SRM_00515</name>
</gene>
<protein>
    <submittedName>
        <fullName evidence="2">Uncharacterized protein</fullName>
    </submittedName>
</protein>
<dbReference type="KEGG" id="srm:SRM_00515"/>
<evidence type="ECO:0000256" key="1">
    <source>
        <dbReference type="SAM" id="MobiDB-lite"/>
    </source>
</evidence>
<dbReference type="Proteomes" id="UP000000933">
    <property type="component" value="Chromosome"/>
</dbReference>
<reference evidence="2 3" key="1">
    <citation type="journal article" date="2010" name="ISME J.">
        <title>Fine-scale evolution: genomic, phenotypic and ecological differentiation in two coexisting Salinibacter ruber strains.</title>
        <authorList>
            <person name="Pena A."/>
            <person name="Teeling H."/>
            <person name="Huerta-Cepas J."/>
            <person name="Santos F."/>
            <person name="Yarza P."/>
            <person name="Brito-Echeverria J."/>
            <person name="Lucio M."/>
            <person name="Schmitt-Kopplin P."/>
            <person name="Meseguer I."/>
            <person name="Schenowitz C."/>
            <person name="Dossat C."/>
            <person name="Barbe V."/>
            <person name="Dopazo J."/>
            <person name="Rossello-Mora R."/>
            <person name="Schuler M."/>
            <person name="Glockner F.O."/>
            <person name="Amann R."/>
            <person name="Gabaldon T."/>
            <person name="Anton J."/>
        </authorList>
    </citation>
    <scope>NUCLEOTIDE SEQUENCE [LARGE SCALE GENOMIC DNA]</scope>
    <source>
        <strain evidence="2 3">M8</strain>
    </source>
</reference>
<sequence>MGRFPDVFTRLRLGVCPGTQPAARNATRPVNASPSDHLAPPVAGERQTSSNIWACILHVGRVLLILEA</sequence>
<name>D5H5Y1_SALRM</name>
<feature type="region of interest" description="Disordered" evidence="1">
    <location>
        <begin position="19"/>
        <end position="43"/>
    </location>
</feature>
<organism evidence="2 3">
    <name type="scientific">Salinibacter ruber (strain M8)</name>
    <dbReference type="NCBI Taxonomy" id="761659"/>
    <lineage>
        <taxon>Bacteria</taxon>
        <taxon>Pseudomonadati</taxon>
        <taxon>Rhodothermota</taxon>
        <taxon>Rhodothermia</taxon>
        <taxon>Rhodothermales</taxon>
        <taxon>Salinibacteraceae</taxon>
        <taxon>Salinibacter</taxon>
    </lineage>
</organism>
<proteinExistence type="predicted"/>